<dbReference type="AlphaFoldDB" id="A0A9W4MEG5"/>
<feature type="region of interest" description="Disordered" evidence="1">
    <location>
        <begin position="294"/>
        <end position="351"/>
    </location>
</feature>
<feature type="region of interest" description="Disordered" evidence="1">
    <location>
        <begin position="468"/>
        <end position="571"/>
    </location>
</feature>
<gene>
    <name evidence="2" type="ORF">SBRY_50245</name>
</gene>
<feature type="compositionally biased region" description="Basic residues" evidence="1">
    <location>
        <begin position="135"/>
        <end position="157"/>
    </location>
</feature>
<feature type="compositionally biased region" description="Basic and acidic residues" evidence="1">
    <location>
        <begin position="494"/>
        <end position="522"/>
    </location>
</feature>
<dbReference type="Proteomes" id="UP001153328">
    <property type="component" value="Unassembled WGS sequence"/>
</dbReference>
<proteinExistence type="predicted"/>
<feature type="region of interest" description="Disordered" evidence="1">
    <location>
        <begin position="1"/>
        <end position="182"/>
    </location>
</feature>
<feature type="compositionally biased region" description="Basic and acidic residues" evidence="1">
    <location>
        <begin position="560"/>
        <end position="571"/>
    </location>
</feature>
<dbReference type="EMBL" id="CAJVAX010000019">
    <property type="protein sequence ID" value="CAG7650005.1"/>
    <property type="molecule type" value="Genomic_DNA"/>
</dbReference>
<sequence length="571" mass="67451">MGRVGGRGRREPDHHRGPHAPGRCRSRQNRRGRRRAPAHRVHRRGRGRQLPRVPGPDALQRQTPRPVHHVGRHADHHHRRLAVPQGGDQAAGGGHRLRHQAGQAVERDRHRLAYRHHRERLGPGQERELLGVRRPAQRHRTLPGGHRPRRPRRRHRHDQGVRRRDHQLRPDDGRQGGHAPQQQAGRLLQHLRLLQQHRPADGVVLGREPDHRRHPVRRRQRHQEGRCRCHRLLAVRQGRVRRGRLRPAHRPDDADRVRLRRHRRLPQHPHRERQPAAQQRVLRTAVAGRRVRVVHGQPGGPAGGHPRDRRHGRAARHVRHGEPARGLAGREVRQRGRTRRRRGLQGTRRGQQHLLLVGRRGRHALRGQARVEGAAPGEHPEVPARHRQRARRLPGGPLEGRRPGLLAHLDDPDPHRRRHVVGYEHRYVDGHEYGHQHGYVDGHEHRHIHRYVHGHLDRYVHRNHRRRYGRLHRHLHPRQQLDRRLPGRSRRPRQRNDRAEQLEGRHDAGLGPDRHQPVERRQLRYQRRRHGLQRALQRHRRTRCLDHLRLHRRRQRHPAHGADLHRQLSSG</sequence>
<reference evidence="2" key="1">
    <citation type="submission" date="2021-06" db="EMBL/GenBank/DDBJ databases">
        <authorList>
            <person name="Arsene-Ploetze F."/>
        </authorList>
    </citation>
    <scope>NUCLEOTIDE SEQUENCE</scope>
    <source>
        <strain evidence="2">SBRY1</strain>
    </source>
</reference>
<evidence type="ECO:0000313" key="3">
    <source>
        <dbReference type="Proteomes" id="UP001153328"/>
    </source>
</evidence>
<protein>
    <submittedName>
        <fullName evidence="2">Uncharacterized protein</fullName>
    </submittedName>
</protein>
<organism evidence="2 3">
    <name type="scientific">Actinacidiphila bryophytorum</name>
    <dbReference type="NCBI Taxonomy" id="1436133"/>
    <lineage>
        <taxon>Bacteria</taxon>
        <taxon>Bacillati</taxon>
        <taxon>Actinomycetota</taxon>
        <taxon>Actinomycetes</taxon>
        <taxon>Kitasatosporales</taxon>
        <taxon>Streptomycetaceae</taxon>
        <taxon>Actinacidiphila</taxon>
    </lineage>
</organism>
<feature type="compositionally biased region" description="Basic residues" evidence="1">
    <location>
        <begin position="307"/>
        <end position="319"/>
    </location>
</feature>
<comment type="caution">
    <text evidence="2">The sequence shown here is derived from an EMBL/GenBank/DDBJ whole genome shotgun (WGS) entry which is preliminary data.</text>
</comment>
<accession>A0A9W4MEG5</accession>
<name>A0A9W4MEG5_9ACTN</name>
<feature type="compositionally biased region" description="Basic residues" evidence="1">
    <location>
        <begin position="468"/>
        <end position="477"/>
    </location>
</feature>
<feature type="region of interest" description="Disordered" evidence="1">
    <location>
        <begin position="198"/>
        <end position="223"/>
    </location>
</feature>
<feature type="compositionally biased region" description="Basic residues" evidence="1">
    <location>
        <begin position="66"/>
        <end position="81"/>
    </location>
</feature>
<feature type="region of interest" description="Disordered" evidence="1">
    <location>
        <begin position="369"/>
        <end position="413"/>
    </location>
</feature>
<feature type="compositionally biased region" description="Basic residues" evidence="1">
    <location>
        <begin position="212"/>
        <end position="221"/>
    </location>
</feature>
<feature type="compositionally biased region" description="Basic residues" evidence="1">
    <location>
        <begin position="16"/>
        <end position="49"/>
    </location>
</feature>
<evidence type="ECO:0000256" key="1">
    <source>
        <dbReference type="SAM" id="MobiDB-lite"/>
    </source>
</evidence>
<feature type="compositionally biased region" description="Basic residues" evidence="1">
    <location>
        <begin position="523"/>
        <end position="542"/>
    </location>
</feature>
<feature type="compositionally biased region" description="Basic and acidic residues" evidence="1">
    <location>
        <begin position="158"/>
        <end position="175"/>
    </location>
</feature>
<evidence type="ECO:0000313" key="2">
    <source>
        <dbReference type="EMBL" id="CAG7650005.1"/>
    </source>
</evidence>
<keyword evidence="3" id="KW-1185">Reference proteome</keyword>
<feature type="compositionally biased region" description="Basic residues" evidence="1">
    <location>
        <begin position="549"/>
        <end position="559"/>
    </location>
</feature>
<feature type="compositionally biased region" description="Basic and acidic residues" evidence="1">
    <location>
        <begin position="320"/>
        <end position="334"/>
    </location>
</feature>